<dbReference type="STRING" id="1197717.BED41_07810"/>
<dbReference type="Pfam" id="PF03747">
    <property type="entry name" value="ADP_ribosyl_GH"/>
    <property type="match status" value="1"/>
</dbReference>
<evidence type="ECO:0000313" key="3">
    <source>
        <dbReference type="Proteomes" id="UP000093044"/>
    </source>
</evidence>
<dbReference type="SUPFAM" id="SSF101478">
    <property type="entry name" value="ADP-ribosylglycohydrolase"/>
    <property type="match status" value="1"/>
</dbReference>
<dbReference type="PANTHER" id="PTHR16222:SF12">
    <property type="entry name" value="ADP-RIBOSYLGLYCOHYDROLASE-RELATED"/>
    <property type="match status" value="1"/>
</dbReference>
<dbReference type="Gene3D" id="1.10.4080.10">
    <property type="entry name" value="ADP-ribosylation/Crystallin J1"/>
    <property type="match status" value="1"/>
</dbReference>
<dbReference type="AlphaFoldDB" id="A0A1B2I4U9"/>
<dbReference type="InterPro" id="IPR005502">
    <property type="entry name" value="Ribosyl_crysJ1"/>
</dbReference>
<dbReference type="RefSeq" id="WP_066744633.1">
    <property type="nucleotide sequence ID" value="NZ_CP016757.1"/>
</dbReference>
<evidence type="ECO:0008006" key="4">
    <source>
        <dbReference type="Google" id="ProtNLM"/>
    </source>
</evidence>
<evidence type="ECO:0000256" key="1">
    <source>
        <dbReference type="PIRSR" id="PIRSR605502-1"/>
    </source>
</evidence>
<dbReference type="InterPro" id="IPR036705">
    <property type="entry name" value="Ribosyl_crysJ1_sf"/>
</dbReference>
<organism evidence="2 3">
    <name type="scientific">Cloacibacillus porcorum</name>
    <dbReference type="NCBI Taxonomy" id="1197717"/>
    <lineage>
        <taxon>Bacteria</taxon>
        <taxon>Thermotogati</taxon>
        <taxon>Synergistota</taxon>
        <taxon>Synergistia</taxon>
        <taxon>Synergistales</taxon>
        <taxon>Synergistaceae</taxon>
        <taxon>Cloacibacillus</taxon>
    </lineage>
</organism>
<keyword evidence="1" id="KW-0460">Magnesium</keyword>
<dbReference type="GeneID" id="83057755"/>
<dbReference type="PANTHER" id="PTHR16222">
    <property type="entry name" value="ADP-RIBOSYLGLYCOHYDROLASE"/>
    <property type="match status" value="1"/>
</dbReference>
<gene>
    <name evidence="2" type="ORF">BED41_07810</name>
</gene>
<reference evidence="2" key="1">
    <citation type="submission" date="2016-08" db="EMBL/GenBank/DDBJ databases">
        <title>Complete genome of Cloacibacillus porcorum.</title>
        <authorList>
            <person name="Looft T."/>
            <person name="Bayles D.O."/>
            <person name="Alt D.P."/>
        </authorList>
    </citation>
    <scope>NUCLEOTIDE SEQUENCE [LARGE SCALE GENOMIC DNA]</scope>
    <source>
        <strain evidence="2">CL-84</strain>
    </source>
</reference>
<name>A0A1B2I4U9_9BACT</name>
<feature type="binding site" evidence="1">
    <location>
        <position position="211"/>
    </location>
    <ligand>
        <name>Mg(2+)</name>
        <dbReference type="ChEBI" id="CHEBI:18420"/>
        <label>1</label>
    </ligand>
</feature>
<dbReference type="EMBL" id="CP016757">
    <property type="protein sequence ID" value="ANZ44990.1"/>
    <property type="molecule type" value="Genomic_DNA"/>
</dbReference>
<feature type="binding site" evidence="1">
    <location>
        <position position="35"/>
    </location>
    <ligand>
        <name>Mg(2+)</name>
        <dbReference type="ChEBI" id="CHEBI:18420"/>
        <label>1</label>
    </ligand>
</feature>
<feature type="binding site" evidence="1">
    <location>
        <position position="208"/>
    </location>
    <ligand>
        <name>Mg(2+)</name>
        <dbReference type="ChEBI" id="CHEBI:18420"/>
        <label>1</label>
    </ligand>
</feature>
<evidence type="ECO:0000313" key="2">
    <source>
        <dbReference type="EMBL" id="ANZ44990.1"/>
    </source>
</evidence>
<dbReference type="Proteomes" id="UP000093044">
    <property type="component" value="Chromosome"/>
</dbReference>
<protein>
    <recommendedName>
        <fullName evidence="4">ADP-ribosylglycohydrolase</fullName>
    </recommendedName>
</protein>
<dbReference type="GO" id="GO:0046872">
    <property type="term" value="F:metal ion binding"/>
    <property type="evidence" value="ECO:0007669"/>
    <property type="project" value="UniProtKB-KW"/>
</dbReference>
<keyword evidence="3" id="KW-1185">Reference proteome</keyword>
<feature type="binding site" evidence="1">
    <location>
        <position position="36"/>
    </location>
    <ligand>
        <name>Mg(2+)</name>
        <dbReference type="ChEBI" id="CHEBI:18420"/>
        <label>1</label>
    </ligand>
</feature>
<accession>A0A1B2I4U9</accession>
<comment type="cofactor">
    <cofactor evidence="1">
        <name>Mg(2+)</name>
        <dbReference type="ChEBI" id="CHEBI:18420"/>
    </cofactor>
    <text evidence="1">Binds 2 magnesium ions per subunit.</text>
</comment>
<dbReference type="InterPro" id="IPR050792">
    <property type="entry name" value="ADP-ribosylglycohydrolase"/>
</dbReference>
<sequence length="387" mass="43094">MLGALIGDIVGSVFERAPHKSKEFDFISERSRFTDDSVLTVATADALLHGYGYMPVFKYWGRSYPNAGYGQKFYRWCLSDSDETGESYGNGSAMRVSPIGWAFDSLDEVLEEAKRSAAPSHNHPEGIKGASAVAAAVFLARGGKSKDEIRDYIAGEFGYDLNRPLETIRPEYTFDSSCQGSVPEAIIAFLESEDFEDALCNAVSLGGDSDTQACIAGAIAEAFYGPVSKRWVTMLNILLPQEALRVIDAFNKRYLDSRYNFFCCGQESAEGRPSENGMPYELLNLSPGSCRWWVKELGMQDEVWAFVTESEIPREASVYFSTDTPVIFDQLCFKSFEDAFIALNRNGFDLYFENYAEGGGPGYYTSAPRGRFRIEPHPLFSSGKHWI</sequence>
<feature type="binding site" evidence="1">
    <location>
        <position position="210"/>
    </location>
    <ligand>
        <name>Mg(2+)</name>
        <dbReference type="ChEBI" id="CHEBI:18420"/>
        <label>1</label>
    </ligand>
</feature>
<proteinExistence type="predicted"/>
<feature type="binding site" evidence="1">
    <location>
        <position position="34"/>
    </location>
    <ligand>
        <name>Mg(2+)</name>
        <dbReference type="ChEBI" id="CHEBI:18420"/>
        <label>1</label>
    </ligand>
</feature>
<keyword evidence="1" id="KW-0479">Metal-binding</keyword>
<dbReference type="OrthoDB" id="9814572at2"/>
<dbReference type="KEGG" id="cpor:BED41_07810"/>